<protein>
    <submittedName>
        <fullName evidence="1">Uncharacterized protein</fullName>
    </submittedName>
</protein>
<dbReference type="AlphaFoldDB" id="A0A5B0KSM8"/>
<proteinExistence type="predicted"/>
<evidence type="ECO:0000313" key="1">
    <source>
        <dbReference type="EMBL" id="KAA1053804.1"/>
    </source>
</evidence>
<organism evidence="1 2">
    <name type="scientific">Azospirillum argentinense</name>
    <dbReference type="NCBI Taxonomy" id="2970906"/>
    <lineage>
        <taxon>Bacteria</taxon>
        <taxon>Pseudomonadati</taxon>
        <taxon>Pseudomonadota</taxon>
        <taxon>Alphaproteobacteria</taxon>
        <taxon>Rhodospirillales</taxon>
        <taxon>Azospirillaceae</taxon>
        <taxon>Azospirillum</taxon>
    </lineage>
</organism>
<sequence>MTAVLDLTDPTSWPDNLHRCLETLQDVFLGWEKRAGAVKAADYDRAEAKLHEALQPYSILGWHCTRLTAPERDRIIREGMELPNGDMLMQRVLAARADGLLRPDVAERLMAEHQADHTNRVNRIWFCFFPPRIAGESGIGQFFRYWGGEALYGMHELDPVTGPLLRVIGRPCLVEAEVPVASLRRYTYLTIKVARRYLDCQGFETQECMDHEGYALQPVPAAAVRRVLTFDDPDFVALTGCEGWGERLDGGVAVVQGAACAAT</sequence>
<comment type="caution">
    <text evidence="1">The sequence shown here is derived from an EMBL/GenBank/DDBJ whole genome shotgun (WGS) entry which is preliminary data.</text>
</comment>
<accession>A0A5B0KSM8</accession>
<dbReference type="RefSeq" id="WP_149650923.1">
    <property type="nucleotide sequence ID" value="NZ_VEWN01000013.1"/>
</dbReference>
<reference evidence="1 2" key="1">
    <citation type="submission" date="2019-07" db="EMBL/GenBank/DDBJ databases">
        <title>Genome sequencing of the stress-tolerant strain Azospirillum brasilense Az19.</title>
        <authorList>
            <person name="Maroniche G.A."/>
            <person name="Garcia J.E."/>
            <person name="Pagnussat L."/>
            <person name="Amenta M."/>
            <person name="Creus C.M."/>
        </authorList>
    </citation>
    <scope>NUCLEOTIDE SEQUENCE [LARGE SCALE GENOMIC DNA]</scope>
    <source>
        <strain evidence="1 2">Az19</strain>
    </source>
</reference>
<evidence type="ECO:0000313" key="2">
    <source>
        <dbReference type="Proteomes" id="UP000325333"/>
    </source>
</evidence>
<dbReference type="Proteomes" id="UP000325333">
    <property type="component" value="Unassembled WGS sequence"/>
</dbReference>
<gene>
    <name evidence="1" type="ORF">FH063_002386</name>
</gene>
<dbReference type="EMBL" id="VEWN01000013">
    <property type="protein sequence ID" value="KAA1053804.1"/>
    <property type="molecule type" value="Genomic_DNA"/>
</dbReference>
<name>A0A5B0KSM8_9PROT</name>